<evidence type="ECO:0000313" key="1">
    <source>
        <dbReference type="EMBL" id="AIY85347.1"/>
    </source>
</evidence>
<accession>A0A0A7G0J8</accession>
<sequence length="84" mass="9708">MDITYQSEKMNNTLVEKRVDKSEIKNIVDKSINKEDEQLEKALRIYDKIIDIIIEENATMKDAYLITAAIAESIYNYSIFGDAD</sequence>
<reference evidence="1 2" key="1">
    <citation type="journal article" date="2015" name="Infect. Genet. Evol.">
        <title>Genomic sequences of six botulinum neurotoxin-producing strains representing three clostridial species illustrate the mobility and diversity of botulinum neurotoxin genes.</title>
        <authorList>
            <person name="Smith T.J."/>
            <person name="Hill K.K."/>
            <person name="Xie G."/>
            <person name="Foley B.T."/>
            <person name="Williamson C.H."/>
            <person name="Foster J.T."/>
            <person name="Johnson S.L."/>
            <person name="Chertkov O."/>
            <person name="Teshima H."/>
            <person name="Gibbons H.S."/>
            <person name="Johnsky L.A."/>
            <person name="Karavis M.A."/>
            <person name="Smith L.A."/>
        </authorList>
    </citation>
    <scope>NUCLEOTIDE SEQUENCE [LARGE SCALE GENOMIC DNA]</scope>
    <source>
        <strain evidence="1">Sullivan</strain>
        <plasmid evidence="2">Plasmid pCBJ</plasmid>
    </source>
</reference>
<dbReference type="HOGENOM" id="CLU_2521673_0_0_9"/>
<dbReference type="KEGG" id="cbv:U729_3207"/>
<geneLocation type="plasmid" evidence="1 2">
    <name>pCBJ</name>
</geneLocation>
<keyword evidence="1" id="KW-0614">Plasmid</keyword>
<organism evidence="1 2">
    <name type="scientific">Clostridium baratii str. Sullivan</name>
    <dbReference type="NCBI Taxonomy" id="1415775"/>
    <lineage>
        <taxon>Bacteria</taxon>
        <taxon>Bacillati</taxon>
        <taxon>Bacillota</taxon>
        <taxon>Clostridia</taxon>
        <taxon>Eubacteriales</taxon>
        <taxon>Clostridiaceae</taxon>
        <taxon>Clostridium</taxon>
    </lineage>
</organism>
<dbReference type="AlphaFoldDB" id="A0A0A7G0J8"/>
<protein>
    <submittedName>
        <fullName evidence="1">Uncharacterized protein</fullName>
    </submittedName>
</protein>
<keyword evidence="2" id="KW-1185">Reference proteome</keyword>
<dbReference type="EMBL" id="CP006906">
    <property type="protein sequence ID" value="AIY85347.1"/>
    <property type="molecule type" value="Genomic_DNA"/>
</dbReference>
<proteinExistence type="predicted"/>
<name>A0A0A7G0J8_9CLOT</name>
<dbReference type="RefSeq" id="WP_040113745.1">
    <property type="nucleotide sequence ID" value="NZ_CP006906.1"/>
</dbReference>
<dbReference type="Proteomes" id="UP000030635">
    <property type="component" value="Plasmid pCBJ"/>
</dbReference>
<evidence type="ECO:0000313" key="2">
    <source>
        <dbReference type="Proteomes" id="UP000030635"/>
    </source>
</evidence>
<gene>
    <name evidence="1" type="ORF">U729_3207</name>
</gene>